<dbReference type="EMBL" id="CACTIH010009604">
    <property type="protein sequence ID" value="CAA3032532.1"/>
    <property type="molecule type" value="Genomic_DNA"/>
</dbReference>
<dbReference type="AlphaFoldDB" id="A0A8S0VF90"/>
<name>A0A8S0VF90_OLEEU</name>
<feature type="region of interest" description="Disordered" evidence="1">
    <location>
        <begin position="23"/>
        <end position="60"/>
    </location>
</feature>
<comment type="caution">
    <text evidence="2">The sequence shown here is derived from an EMBL/GenBank/DDBJ whole genome shotgun (WGS) entry which is preliminary data.</text>
</comment>
<accession>A0A8S0VF90</accession>
<protein>
    <submittedName>
        <fullName evidence="2">Uncharacterized protein</fullName>
    </submittedName>
</protein>
<organism evidence="2 3">
    <name type="scientific">Olea europaea subsp. europaea</name>
    <dbReference type="NCBI Taxonomy" id="158383"/>
    <lineage>
        <taxon>Eukaryota</taxon>
        <taxon>Viridiplantae</taxon>
        <taxon>Streptophyta</taxon>
        <taxon>Embryophyta</taxon>
        <taxon>Tracheophyta</taxon>
        <taxon>Spermatophyta</taxon>
        <taxon>Magnoliopsida</taxon>
        <taxon>eudicotyledons</taxon>
        <taxon>Gunneridae</taxon>
        <taxon>Pentapetalae</taxon>
        <taxon>asterids</taxon>
        <taxon>lamiids</taxon>
        <taxon>Lamiales</taxon>
        <taxon>Oleaceae</taxon>
        <taxon>Oleeae</taxon>
        <taxon>Olea</taxon>
    </lineage>
</organism>
<keyword evidence="3" id="KW-1185">Reference proteome</keyword>
<feature type="non-terminal residue" evidence="2">
    <location>
        <position position="1"/>
    </location>
</feature>
<evidence type="ECO:0000313" key="2">
    <source>
        <dbReference type="EMBL" id="CAA3032532.1"/>
    </source>
</evidence>
<feature type="non-terminal residue" evidence="2">
    <location>
        <position position="60"/>
    </location>
</feature>
<dbReference type="Gramene" id="OE9A034390T1">
    <property type="protein sequence ID" value="OE9A034390C1"/>
    <property type="gene ID" value="OE9A034390"/>
</dbReference>
<reference evidence="2 3" key="1">
    <citation type="submission" date="2019-12" db="EMBL/GenBank/DDBJ databases">
        <authorList>
            <person name="Alioto T."/>
            <person name="Alioto T."/>
            <person name="Gomez Garrido J."/>
        </authorList>
    </citation>
    <scope>NUCLEOTIDE SEQUENCE [LARGE SCALE GENOMIC DNA]</scope>
</reference>
<sequence length="60" mass="6508">NAGITIGNFLKGKNIKKNNVPAASLYTDPSGQNKPRRFGSMPRLMKNSFTLPQEKASEGS</sequence>
<evidence type="ECO:0000256" key="1">
    <source>
        <dbReference type="SAM" id="MobiDB-lite"/>
    </source>
</evidence>
<dbReference type="Proteomes" id="UP000594638">
    <property type="component" value="Unassembled WGS sequence"/>
</dbReference>
<evidence type="ECO:0000313" key="3">
    <source>
        <dbReference type="Proteomes" id="UP000594638"/>
    </source>
</evidence>
<gene>
    <name evidence="2" type="ORF">OLEA9_A034390</name>
</gene>
<proteinExistence type="predicted"/>